<dbReference type="GO" id="GO:0005737">
    <property type="term" value="C:cytoplasm"/>
    <property type="evidence" value="ECO:0007669"/>
    <property type="project" value="UniProtKB-SubCell"/>
</dbReference>
<comment type="catalytic activity">
    <reaction evidence="3">
        <text>UTP + H2O = UMP + diphosphate + H(+)</text>
        <dbReference type="Rhea" id="RHEA:29395"/>
        <dbReference type="ChEBI" id="CHEBI:15377"/>
        <dbReference type="ChEBI" id="CHEBI:15378"/>
        <dbReference type="ChEBI" id="CHEBI:33019"/>
        <dbReference type="ChEBI" id="CHEBI:46398"/>
        <dbReference type="ChEBI" id="CHEBI:57865"/>
        <dbReference type="EC" id="3.6.1.9"/>
    </reaction>
</comment>
<sequence length="192" mass="21535">MKIVLASASSRRKELLERLVQNFQVIVSDFDESSILFYGDCASYVKKLSEGKAKNVCSKFADKNSIVIGCDTVVFFKKNIMGKPKDSREAFEMLKSLSGNEHQVYSGISIIDRNSGRICRDFVCTTVKFSEIDDNRIENYIKIGEYKDKAGAYAIQGRGGIFVEEIRGCYYNVVGLPLNKLYNMLSGMGVNL</sequence>
<keyword evidence="5" id="KW-1185">Reference proteome</keyword>
<dbReference type="Gene3D" id="3.90.950.10">
    <property type="match status" value="1"/>
</dbReference>
<dbReference type="EC" id="3.6.1.9" evidence="3"/>
<feature type="site" description="Important for substrate specificity" evidence="3">
    <location>
        <position position="11"/>
    </location>
</feature>
<feature type="site" description="Important for substrate specificity" evidence="3">
    <location>
        <position position="72"/>
    </location>
</feature>
<keyword evidence="3" id="KW-0963">Cytoplasm</keyword>
<dbReference type="NCBIfam" id="TIGR00172">
    <property type="entry name" value="maf"/>
    <property type="match status" value="1"/>
</dbReference>
<reference evidence="4 5" key="1">
    <citation type="submission" date="2018-03" db="EMBL/GenBank/DDBJ databases">
        <title>Genome sequence of Clostridium luticellarii DSM 29923.</title>
        <authorList>
            <person name="Poehlein A."/>
            <person name="Daniel R."/>
        </authorList>
    </citation>
    <scope>NUCLEOTIDE SEQUENCE [LARGE SCALE GENOMIC DNA]</scope>
    <source>
        <strain evidence="4 5">DSM 29923</strain>
    </source>
</reference>
<dbReference type="GO" id="GO:0009117">
    <property type="term" value="P:nucleotide metabolic process"/>
    <property type="evidence" value="ECO:0007669"/>
    <property type="project" value="UniProtKB-KW"/>
</dbReference>
<comment type="subcellular location">
    <subcellularLocation>
        <location evidence="3">Cytoplasm</location>
    </subcellularLocation>
</comment>
<protein>
    <recommendedName>
        <fullName evidence="3">dTTP/UTP pyrophosphatase</fullName>
        <shortName evidence="3">dTTPase/UTPase</shortName>
        <ecNumber evidence="3">3.6.1.9</ecNumber>
    </recommendedName>
    <alternativeName>
        <fullName evidence="3">Nucleoside triphosphate pyrophosphatase</fullName>
    </alternativeName>
    <alternativeName>
        <fullName evidence="3">Nucleotide pyrophosphatase</fullName>
        <shortName evidence="3">Nucleotide PPase</shortName>
    </alternativeName>
</protein>
<dbReference type="InterPro" id="IPR003697">
    <property type="entry name" value="Maf-like"/>
</dbReference>
<comment type="caution">
    <text evidence="4">The sequence shown here is derived from an EMBL/GenBank/DDBJ whole genome shotgun (WGS) entry which is preliminary data.</text>
</comment>
<dbReference type="OrthoDB" id="9807767at2"/>
<gene>
    <name evidence="4" type="primary">yhdE</name>
    <name evidence="4" type="ORF">CLLU_12380</name>
</gene>
<evidence type="ECO:0000256" key="1">
    <source>
        <dbReference type="ARBA" id="ARBA00001968"/>
    </source>
</evidence>
<dbReference type="EMBL" id="PVXP01000012">
    <property type="protein sequence ID" value="PRR85749.1"/>
    <property type="molecule type" value="Genomic_DNA"/>
</dbReference>
<dbReference type="Proteomes" id="UP000237798">
    <property type="component" value="Unassembled WGS sequence"/>
</dbReference>
<proteinExistence type="inferred from homology"/>
<dbReference type="PIRSF" id="PIRSF006305">
    <property type="entry name" value="Maf"/>
    <property type="match status" value="1"/>
</dbReference>
<name>A0A2T0BPF3_9CLOT</name>
<comment type="cofactor">
    <cofactor evidence="1 3">
        <name>a divalent metal cation</name>
        <dbReference type="ChEBI" id="CHEBI:60240"/>
    </cofactor>
</comment>
<organism evidence="4 5">
    <name type="scientific">Clostridium luticellarii</name>
    <dbReference type="NCBI Taxonomy" id="1691940"/>
    <lineage>
        <taxon>Bacteria</taxon>
        <taxon>Bacillati</taxon>
        <taxon>Bacillota</taxon>
        <taxon>Clostridia</taxon>
        <taxon>Eubacteriales</taxon>
        <taxon>Clostridiaceae</taxon>
        <taxon>Clostridium</taxon>
    </lineage>
</organism>
<comment type="caution">
    <text evidence="3">Lacks conserved residue(s) required for the propagation of feature annotation.</text>
</comment>
<accession>A0A2T0BPF3</accession>
<comment type="similarity">
    <text evidence="3">Belongs to the Maf family. YhdE subfamily.</text>
</comment>
<dbReference type="RefSeq" id="WP_106008701.1">
    <property type="nucleotide sequence ID" value="NZ_JALCPJ010000032.1"/>
</dbReference>
<evidence type="ECO:0000256" key="3">
    <source>
        <dbReference type="HAMAP-Rule" id="MF_00528"/>
    </source>
</evidence>
<dbReference type="GO" id="GO:0036218">
    <property type="term" value="F:dTTP diphosphatase activity"/>
    <property type="evidence" value="ECO:0007669"/>
    <property type="project" value="RHEA"/>
</dbReference>
<feature type="active site" description="Proton acceptor" evidence="3">
    <location>
        <position position="71"/>
    </location>
</feature>
<feature type="site" description="Important for substrate specificity" evidence="3">
    <location>
        <position position="156"/>
    </location>
</feature>
<comment type="function">
    <text evidence="3">Nucleoside triphosphate pyrophosphatase that hydrolyzes dTTP and UTP. May have a dual role in cell division arrest and in preventing the incorporation of modified nucleotides into cellular nucleic acids.</text>
</comment>
<dbReference type="HAMAP" id="MF_00528">
    <property type="entry name" value="Maf"/>
    <property type="match status" value="1"/>
</dbReference>
<evidence type="ECO:0000313" key="5">
    <source>
        <dbReference type="Proteomes" id="UP000237798"/>
    </source>
</evidence>
<dbReference type="NCBIfam" id="NF000867">
    <property type="entry name" value="PRK00078.1"/>
    <property type="match status" value="1"/>
</dbReference>
<dbReference type="InterPro" id="IPR029001">
    <property type="entry name" value="ITPase-like_fam"/>
</dbReference>
<dbReference type="PANTHER" id="PTHR43213:SF5">
    <property type="entry name" value="BIFUNCTIONAL DTTP_UTP PYROPHOSPHATASE_METHYLTRANSFERASE PROTEIN-RELATED"/>
    <property type="match status" value="1"/>
</dbReference>
<dbReference type="CDD" id="cd00555">
    <property type="entry name" value="Maf"/>
    <property type="match status" value="1"/>
</dbReference>
<keyword evidence="3" id="KW-0546">Nucleotide metabolism</keyword>
<dbReference type="Pfam" id="PF02545">
    <property type="entry name" value="Maf"/>
    <property type="match status" value="1"/>
</dbReference>
<evidence type="ECO:0000313" key="4">
    <source>
        <dbReference type="EMBL" id="PRR85749.1"/>
    </source>
</evidence>
<dbReference type="GO" id="GO:0036221">
    <property type="term" value="F:UTP diphosphatase activity"/>
    <property type="evidence" value="ECO:0007669"/>
    <property type="project" value="RHEA"/>
</dbReference>
<dbReference type="PANTHER" id="PTHR43213">
    <property type="entry name" value="BIFUNCTIONAL DTTP/UTP PYROPHOSPHATASE/METHYLTRANSFERASE PROTEIN-RELATED"/>
    <property type="match status" value="1"/>
</dbReference>
<keyword evidence="2 3" id="KW-0378">Hydrolase</keyword>
<evidence type="ECO:0000256" key="2">
    <source>
        <dbReference type="ARBA" id="ARBA00022801"/>
    </source>
</evidence>
<dbReference type="AlphaFoldDB" id="A0A2T0BPF3"/>
<comment type="catalytic activity">
    <reaction evidence="3">
        <text>dTTP + H2O = dTMP + diphosphate + H(+)</text>
        <dbReference type="Rhea" id="RHEA:28534"/>
        <dbReference type="ChEBI" id="CHEBI:15377"/>
        <dbReference type="ChEBI" id="CHEBI:15378"/>
        <dbReference type="ChEBI" id="CHEBI:33019"/>
        <dbReference type="ChEBI" id="CHEBI:37568"/>
        <dbReference type="ChEBI" id="CHEBI:63528"/>
        <dbReference type="EC" id="3.6.1.9"/>
    </reaction>
</comment>
<dbReference type="SUPFAM" id="SSF52972">
    <property type="entry name" value="ITPase-like"/>
    <property type="match status" value="1"/>
</dbReference>